<keyword evidence="8" id="KW-0699">rRNA-binding</keyword>
<dbReference type="InterPro" id="IPR030388">
    <property type="entry name" value="G_ERA_dom"/>
</dbReference>
<dbReference type="InterPro" id="IPR015946">
    <property type="entry name" value="KH_dom-like_a/b"/>
</dbReference>
<comment type="function">
    <text evidence="8">An essential GTPase that binds both GDP and GTP, with rapid nucleotide exchange. Plays a role in 16S rRNA processing and 30S ribosomal subunit biogenesis and possibly also in cell cycle regulation and energy metabolism.</text>
</comment>
<evidence type="ECO:0000313" key="11">
    <source>
        <dbReference type="EMBL" id="QIJ71836.1"/>
    </source>
</evidence>
<dbReference type="CDD" id="cd04163">
    <property type="entry name" value="Era"/>
    <property type="match status" value="1"/>
</dbReference>
<keyword evidence="7 8" id="KW-0342">GTP-binding</keyword>
<dbReference type="FunFam" id="3.30.300.20:FF:000003">
    <property type="entry name" value="GTPase Era"/>
    <property type="match status" value="1"/>
</dbReference>
<dbReference type="GO" id="GO:0070181">
    <property type="term" value="F:small ribosomal subunit rRNA binding"/>
    <property type="evidence" value="ECO:0007669"/>
    <property type="project" value="UniProtKB-UniRule"/>
</dbReference>
<dbReference type="GO" id="GO:0043024">
    <property type="term" value="F:ribosomal small subunit binding"/>
    <property type="evidence" value="ECO:0007669"/>
    <property type="project" value="TreeGrafter"/>
</dbReference>
<dbReference type="InterPro" id="IPR005662">
    <property type="entry name" value="GTPase_Era-like"/>
</dbReference>
<dbReference type="CDD" id="cd22534">
    <property type="entry name" value="KH-II_Era"/>
    <property type="match status" value="1"/>
</dbReference>
<feature type="region of interest" description="G5" evidence="9">
    <location>
        <begin position="164"/>
        <end position="166"/>
    </location>
</feature>
<evidence type="ECO:0000313" key="12">
    <source>
        <dbReference type="Proteomes" id="UP000502179"/>
    </source>
</evidence>
<dbReference type="Proteomes" id="UP000502179">
    <property type="component" value="Chromosome"/>
</dbReference>
<dbReference type="GO" id="GO:0005525">
    <property type="term" value="F:GTP binding"/>
    <property type="evidence" value="ECO:0007669"/>
    <property type="project" value="UniProtKB-UniRule"/>
</dbReference>
<keyword evidence="8" id="KW-0472">Membrane</keyword>
<dbReference type="HAMAP" id="MF_00367">
    <property type="entry name" value="GTPase_Era"/>
    <property type="match status" value="1"/>
</dbReference>
<dbReference type="PANTHER" id="PTHR42698">
    <property type="entry name" value="GTPASE ERA"/>
    <property type="match status" value="1"/>
</dbReference>
<dbReference type="PANTHER" id="PTHR42698:SF1">
    <property type="entry name" value="GTPASE ERA, MITOCHONDRIAL"/>
    <property type="match status" value="1"/>
</dbReference>
<dbReference type="InterPro" id="IPR005225">
    <property type="entry name" value="Small_GTP-bd"/>
</dbReference>
<evidence type="ECO:0000256" key="8">
    <source>
        <dbReference type="HAMAP-Rule" id="MF_00367"/>
    </source>
</evidence>
<comment type="similarity">
    <text evidence="1 8 9 10">Belongs to the TRAFAC class TrmE-Era-EngA-EngB-Septin-like GTPase superfamily. Era GTPase family.</text>
</comment>
<keyword evidence="12" id="KW-1185">Reference proteome</keyword>
<accession>A0A6G7PWA4</accession>
<organism evidence="11 12">
    <name type="scientific">Thermosulfuriphilus ammonigenes</name>
    <dbReference type="NCBI Taxonomy" id="1936021"/>
    <lineage>
        <taxon>Bacteria</taxon>
        <taxon>Pseudomonadati</taxon>
        <taxon>Thermodesulfobacteriota</taxon>
        <taxon>Thermodesulfobacteria</taxon>
        <taxon>Thermodesulfobacteriales</taxon>
        <taxon>Thermodesulfobacteriaceae</taxon>
        <taxon>Thermosulfuriphilus</taxon>
    </lineage>
</organism>
<dbReference type="PROSITE" id="PS51713">
    <property type="entry name" value="G_ERA"/>
    <property type="match status" value="1"/>
</dbReference>
<evidence type="ECO:0000256" key="6">
    <source>
        <dbReference type="ARBA" id="ARBA00022884"/>
    </source>
</evidence>
<dbReference type="RefSeq" id="WP_166032054.1">
    <property type="nucleotide sequence ID" value="NZ_CP048877.1"/>
</dbReference>
<dbReference type="Pfam" id="PF01926">
    <property type="entry name" value="MMR_HSR1"/>
    <property type="match status" value="1"/>
</dbReference>
<keyword evidence="4 8" id="KW-0547">Nucleotide-binding</keyword>
<feature type="binding site" evidence="8">
    <location>
        <begin position="73"/>
        <end position="77"/>
    </location>
    <ligand>
        <name>GTP</name>
        <dbReference type="ChEBI" id="CHEBI:37565"/>
    </ligand>
</feature>
<dbReference type="SUPFAM" id="SSF54814">
    <property type="entry name" value="Prokaryotic type KH domain (KH-domain type II)"/>
    <property type="match status" value="1"/>
</dbReference>
<evidence type="ECO:0000256" key="4">
    <source>
        <dbReference type="ARBA" id="ARBA00022741"/>
    </source>
</evidence>
<feature type="region of interest" description="G3" evidence="9">
    <location>
        <begin position="73"/>
        <end position="76"/>
    </location>
</feature>
<dbReference type="EMBL" id="CP048877">
    <property type="protein sequence ID" value="QIJ71836.1"/>
    <property type="molecule type" value="Genomic_DNA"/>
</dbReference>
<comment type="subunit">
    <text evidence="8">Monomer.</text>
</comment>
<dbReference type="NCBIfam" id="TIGR00231">
    <property type="entry name" value="small_GTP"/>
    <property type="match status" value="1"/>
</dbReference>
<dbReference type="Pfam" id="PF07650">
    <property type="entry name" value="KH_2"/>
    <property type="match status" value="1"/>
</dbReference>
<evidence type="ECO:0000256" key="3">
    <source>
        <dbReference type="ARBA" id="ARBA00022517"/>
    </source>
</evidence>
<evidence type="ECO:0000256" key="1">
    <source>
        <dbReference type="ARBA" id="ARBA00007921"/>
    </source>
</evidence>
<dbReference type="Gene3D" id="3.40.50.300">
    <property type="entry name" value="P-loop containing nucleotide triphosphate hydrolases"/>
    <property type="match status" value="1"/>
</dbReference>
<dbReference type="InterPro" id="IPR027417">
    <property type="entry name" value="P-loop_NTPase"/>
</dbReference>
<gene>
    <name evidence="8" type="primary">era</name>
    <name evidence="11" type="ORF">G4V39_05970</name>
</gene>
<keyword evidence="8" id="KW-0963">Cytoplasm</keyword>
<feature type="binding site" evidence="8">
    <location>
        <begin position="26"/>
        <end position="33"/>
    </location>
    <ligand>
        <name>GTP</name>
        <dbReference type="ChEBI" id="CHEBI:37565"/>
    </ligand>
</feature>
<reference evidence="11 12" key="1">
    <citation type="submission" date="2020-02" db="EMBL/GenBank/DDBJ databases">
        <title>Genome analysis of Thermosulfuriphilus ammonigenes ST65T, an anaerobic thermophilic chemolithoautotrophic bacterium isolated from a deep-sea hydrothermal vent.</title>
        <authorList>
            <person name="Slobodkina G."/>
            <person name="Allioux M."/>
            <person name="Merkel A."/>
            <person name="Alain K."/>
            <person name="Jebbar M."/>
            <person name="Slobodkin A."/>
        </authorList>
    </citation>
    <scope>NUCLEOTIDE SEQUENCE [LARGE SCALE GENOMIC DNA]</scope>
    <source>
        <strain evidence="11 12">ST65</strain>
    </source>
</reference>
<dbReference type="GO" id="GO:0003924">
    <property type="term" value="F:GTPase activity"/>
    <property type="evidence" value="ECO:0007669"/>
    <property type="project" value="UniProtKB-UniRule"/>
</dbReference>
<dbReference type="GO" id="GO:0005886">
    <property type="term" value="C:plasma membrane"/>
    <property type="evidence" value="ECO:0007669"/>
    <property type="project" value="UniProtKB-SubCell"/>
</dbReference>
<dbReference type="KEGG" id="tav:G4V39_05970"/>
<name>A0A6G7PWA4_9BACT</name>
<protein>
    <recommendedName>
        <fullName evidence="2 8">GTPase Era</fullName>
    </recommendedName>
</protein>
<dbReference type="AlphaFoldDB" id="A0A6G7PWA4"/>
<dbReference type="GO" id="GO:0000028">
    <property type="term" value="P:ribosomal small subunit assembly"/>
    <property type="evidence" value="ECO:0007669"/>
    <property type="project" value="TreeGrafter"/>
</dbReference>
<keyword evidence="8" id="KW-1003">Cell membrane</keyword>
<evidence type="ECO:0000256" key="5">
    <source>
        <dbReference type="ARBA" id="ARBA00022842"/>
    </source>
</evidence>
<dbReference type="InterPro" id="IPR009019">
    <property type="entry name" value="KH_sf_prok-type"/>
</dbReference>
<dbReference type="InterPro" id="IPR004044">
    <property type="entry name" value="KH_dom_type_2"/>
</dbReference>
<feature type="region of interest" description="G2" evidence="9">
    <location>
        <begin position="52"/>
        <end position="56"/>
    </location>
</feature>
<keyword evidence="3 8" id="KW-0690">Ribosome biogenesis</keyword>
<dbReference type="GO" id="GO:0005829">
    <property type="term" value="C:cytosol"/>
    <property type="evidence" value="ECO:0007669"/>
    <property type="project" value="TreeGrafter"/>
</dbReference>
<dbReference type="NCBIfam" id="NF000908">
    <property type="entry name" value="PRK00089.1"/>
    <property type="match status" value="1"/>
</dbReference>
<dbReference type="PROSITE" id="PS51710">
    <property type="entry name" value="G_OBG"/>
    <property type="match status" value="1"/>
</dbReference>
<sequence>MTESPQSFSISEFPEGFRSGYVAIIGAPNVGKSTLLNQYLGQKVAICTPKPQTTRHQIRGVLSGPDFQIVFVDTPGIHESKILANQAMVEAAVRAIEEVDVVLMVVDVAKREPRLEDQIIKLLYRTKKPAVLALNKIDQIKKSELLPMIEAFSKAYAFSAIVPISALKGDGLSELLQEIVKLLPEGPPFYDAETFTDQTERQLAAEIVREKIFLLTGQEIPYATAVTIEDWEEVPEKNLVRIRATVFVERDSQKGIIIGKGGQMLKKIGQLAREELEFLLGRKVYLDLWVKVLRDWRRDPKALKRLGLS</sequence>
<keyword evidence="6 8" id="KW-0694">RNA-binding</keyword>
<dbReference type="PRINTS" id="PR00326">
    <property type="entry name" value="GTP1OBG"/>
</dbReference>
<feature type="region of interest" description="G1" evidence="9">
    <location>
        <begin position="26"/>
        <end position="33"/>
    </location>
</feature>
<evidence type="ECO:0000256" key="10">
    <source>
        <dbReference type="RuleBase" id="RU003761"/>
    </source>
</evidence>
<evidence type="ECO:0000256" key="2">
    <source>
        <dbReference type="ARBA" id="ARBA00020484"/>
    </source>
</evidence>
<dbReference type="Gene3D" id="3.30.300.20">
    <property type="match status" value="1"/>
</dbReference>
<proteinExistence type="inferred from homology"/>
<comment type="subcellular location">
    <subcellularLocation>
        <location evidence="8">Cytoplasm</location>
    </subcellularLocation>
    <subcellularLocation>
        <location evidence="8">Cell membrane</location>
        <topology evidence="8">Peripheral membrane protein</topology>
    </subcellularLocation>
</comment>
<feature type="region of interest" description="G4" evidence="9">
    <location>
        <begin position="135"/>
        <end position="138"/>
    </location>
</feature>
<dbReference type="SUPFAM" id="SSF52540">
    <property type="entry name" value="P-loop containing nucleoside triphosphate hydrolases"/>
    <property type="match status" value="1"/>
</dbReference>
<keyword evidence="5" id="KW-0460">Magnesium</keyword>
<dbReference type="NCBIfam" id="TIGR00436">
    <property type="entry name" value="era"/>
    <property type="match status" value="1"/>
</dbReference>
<dbReference type="InterPro" id="IPR006073">
    <property type="entry name" value="GTP-bd"/>
</dbReference>
<evidence type="ECO:0000256" key="9">
    <source>
        <dbReference type="PROSITE-ProRule" id="PRU01050"/>
    </source>
</evidence>
<dbReference type="InterPro" id="IPR031167">
    <property type="entry name" value="G_OBG"/>
</dbReference>
<feature type="binding site" evidence="8">
    <location>
        <begin position="135"/>
        <end position="138"/>
    </location>
    <ligand>
        <name>GTP</name>
        <dbReference type="ChEBI" id="CHEBI:37565"/>
    </ligand>
</feature>
<dbReference type="PROSITE" id="PS50823">
    <property type="entry name" value="KH_TYPE_2"/>
    <property type="match status" value="1"/>
</dbReference>
<evidence type="ECO:0000256" key="7">
    <source>
        <dbReference type="ARBA" id="ARBA00023134"/>
    </source>
</evidence>